<dbReference type="InterPro" id="IPR010562">
    <property type="entry name" value="Haemolymph_juvenile_hormone-bd"/>
</dbReference>
<reference evidence="1" key="1">
    <citation type="submission" date="2022-08" db="UniProtKB">
        <authorList>
            <consortium name="EnsemblMetazoa"/>
        </authorList>
    </citation>
    <scope>IDENTIFICATION</scope>
    <source>
        <strain evidence="1">EBRO</strain>
    </source>
</reference>
<dbReference type="EMBL" id="AXCP01007551">
    <property type="status" value="NOT_ANNOTATED_CDS"/>
    <property type="molecule type" value="Genomic_DNA"/>
</dbReference>
<accession>A0A182IQS8</accession>
<sequence>MKFALATCALLTVLVGTVEVRADNAVLEQRDNALDQMVIEFLENFKQSMTCGIPDLSIPVLAPFELDHFEVNVEQTGLKFKGEMNNLLVDGLNEFEIKSLHINLLKLQLTFEFHFGSIRTKGAYRAKGRVIGLVPFDRKGPFQFNVNGLTLKGSAKVAVKGENVQVRELQITPTIKSVNSNIKNVFLLPLNTFFFNRLVESVLPGVINDNQETITAKIEENLKPMLNELLGELTLQDLIDMASGDGSSIPVTC</sequence>
<dbReference type="PANTHER" id="PTHR20993">
    <property type="entry name" value="GH07914P"/>
    <property type="match status" value="1"/>
</dbReference>
<dbReference type="EnsemblMetazoa" id="AATE003707-RA">
    <property type="protein sequence ID" value="AATE003707-PA.1"/>
    <property type="gene ID" value="AATE003707"/>
</dbReference>
<name>A0A182IQS8_ANOAO</name>
<dbReference type="AlphaFoldDB" id="A0A182IQS8"/>
<dbReference type="PANTHER" id="PTHR20993:SF0">
    <property type="entry name" value="GH07914P"/>
    <property type="match status" value="1"/>
</dbReference>
<protein>
    <submittedName>
        <fullName evidence="1">Uncharacterized protein</fullName>
    </submittedName>
</protein>
<proteinExistence type="predicted"/>
<dbReference type="Pfam" id="PF06585">
    <property type="entry name" value="JHBP"/>
    <property type="match status" value="1"/>
</dbReference>
<dbReference type="VEuPathDB" id="VectorBase:AATE003707"/>
<organism evidence="1">
    <name type="scientific">Anopheles atroparvus</name>
    <name type="common">European mosquito</name>
    <dbReference type="NCBI Taxonomy" id="41427"/>
    <lineage>
        <taxon>Eukaryota</taxon>
        <taxon>Metazoa</taxon>
        <taxon>Ecdysozoa</taxon>
        <taxon>Arthropoda</taxon>
        <taxon>Hexapoda</taxon>
        <taxon>Insecta</taxon>
        <taxon>Pterygota</taxon>
        <taxon>Neoptera</taxon>
        <taxon>Endopterygota</taxon>
        <taxon>Diptera</taxon>
        <taxon>Nematocera</taxon>
        <taxon>Culicoidea</taxon>
        <taxon>Culicidae</taxon>
        <taxon>Anophelinae</taxon>
        <taxon>Anopheles</taxon>
    </lineage>
</organism>
<dbReference type="Gene3D" id="3.15.10.30">
    <property type="entry name" value="Haemolymph juvenile hormone binding protein"/>
    <property type="match status" value="1"/>
</dbReference>
<evidence type="ECO:0000313" key="1">
    <source>
        <dbReference type="EnsemblMetazoa" id="AATE003707-PA.1"/>
    </source>
</evidence>
<dbReference type="SMART" id="SM00700">
    <property type="entry name" value="JHBP"/>
    <property type="match status" value="1"/>
</dbReference>
<dbReference type="InterPro" id="IPR038606">
    <property type="entry name" value="To_sf"/>
</dbReference>